<organism evidence="1 2">
    <name type="scientific">Rhodopila globiformis</name>
    <name type="common">Rhodopseudomonas globiformis</name>
    <dbReference type="NCBI Taxonomy" id="1071"/>
    <lineage>
        <taxon>Bacteria</taxon>
        <taxon>Pseudomonadati</taxon>
        <taxon>Pseudomonadota</taxon>
        <taxon>Alphaproteobacteria</taxon>
        <taxon>Acetobacterales</taxon>
        <taxon>Acetobacteraceae</taxon>
        <taxon>Rhodopila</taxon>
    </lineage>
</organism>
<dbReference type="RefSeq" id="WP_104521441.1">
    <property type="nucleotide sequence ID" value="NZ_NHRY01000244.1"/>
</dbReference>
<accession>A0A2S6N1C6</accession>
<reference evidence="1 2" key="1">
    <citation type="journal article" date="2018" name="Arch. Microbiol.">
        <title>New insights into the metabolic potential of the phototrophic purple bacterium Rhodopila globiformis DSM 161(T) from its draft genome sequence and evidence for a vanadium-dependent nitrogenase.</title>
        <authorList>
            <person name="Imhoff J.F."/>
            <person name="Rahn T."/>
            <person name="Kunzel S."/>
            <person name="Neulinger S.C."/>
        </authorList>
    </citation>
    <scope>NUCLEOTIDE SEQUENCE [LARGE SCALE GENOMIC DNA]</scope>
    <source>
        <strain evidence="1 2">DSM 161</strain>
    </source>
</reference>
<evidence type="ECO:0008006" key="3">
    <source>
        <dbReference type="Google" id="ProtNLM"/>
    </source>
</evidence>
<comment type="caution">
    <text evidence="1">The sequence shown here is derived from an EMBL/GenBank/DDBJ whole genome shotgun (WGS) entry which is preliminary data.</text>
</comment>
<dbReference type="Proteomes" id="UP000239724">
    <property type="component" value="Unassembled WGS sequence"/>
</dbReference>
<sequence>MTIDLARSLRRIKPEKWTGSLRPRPATARSFVDAADAFGPPLLLDICVYLDTLQGRLPPAARRLLATRPVRHVSVVLGELSHRFGRLAPSPRNDAALARLGQAIERIDERLVGVPSPGVCLEAGILAGLVFRLGGFQAGQEVAALNDATIYLHALEHGLTVLTGNLNDFDRMKQIVPEGQVLFYQ</sequence>
<gene>
    <name evidence="1" type="ORF">CCS01_24445</name>
</gene>
<dbReference type="InterPro" id="IPR029060">
    <property type="entry name" value="PIN-like_dom_sf"/>
</dbReference>
<name>A0A2S6N1C6_RHOGL</name>
<evidence type="ECO:0000313" key="2">
    <source>
        <dbReference type="Proteomes" id="UP000239724"/>
    </source>
</evidence>
<dbReference type="OrthoDB" id="7277438at2"/>
<evidence type="ECO:0000313" key="1">
    <source>
        <dbReference type="EMBL" id="PPQ28400.1"/>
    </source>
</evidence>
<dbReference type="EMBL" id="NHRY01000244">
    <property type="protein sequence ID" value="PPQ28400.1"/>
    <property type="molecule type" value="Genomic_DNA"/>
</dbReference>
<keyword evidence="2" id="KW-1185">Reference proteome</keyword>
<dbReference type="SUPFAM" id="SSF88723">
    <property type="entry name" value="PIN domain-like"/>
    <property type="match status" value="1"/>
</dbReference>
<proteinExistence type="predicted"/>
<dbReference type="AlphaFoldDB" id="A0A2S6N1C6"/>
<dbReference type="Gene3D" id="3.40.50.1010">
    <property type="entry name" value="5'-nuclease"/>
    <property type="match status" value="1"/>
</dbReference>
<protein>
    <recommendedName>
        <fullName evidence="3">PIN domain-containing protein</fullName>
    </recommendedName>
</protein>